<feature type="region of interest" description="Disordered" evidence="1">
    <location>
        <begin position="44"/>
        <end position="74"/>
    </location>
</feature>
<keyword evidence="3" id="KW-1185">Reference proteome</keyword>
<dbReference type="AlphaFoldDB" id="A0A0C9WGA0"/>
<feature type="compositionally biased region" description="Basic and acidic residues" evidence="1">
    <location>
        <begin position="44"/>
        <end position="65"/>
    </location>
</feature>
<protein>
    <submittedName>
        <fullName evidence="2">Uncharacterized protein</fullName>
    </submittedName>
</protein>
<sequence length="74" mass="8514">MLSNSPSLARTSGAGFDNDPFLSYSQALHDYTLKLWTESRRIAEEKARGRAARKEEVSRRWRETEPQLPRPSHA</sequence>
<evidence type="ECO:0000256" key="1">
    <source>
        <dbReference type="SAM" id="MobiDB-lite"/>
    </source>
</evidence>
<proteinExistence type="predicted"/>
<gene>
    <name evidence="2" type="ORF">HYDPIDRAFT_110958</name>
</gene>
<organism evidence="2 3">
    <name type="scientific">Hydnomerulius pinastri MD-312</name>
    <dbReference type="NCBI Taxonomy" id="994086"/>
    <lineage>
        <taxon>Eukaryota</taxon>
        <taxon>Fungi</taxon>
        <taxon>Dikarya</taxon>
        <taxon>Basidiomycota</taxon>
        <taxon>Agaricomycotina</taxon>
        <taxon>Agaricomycetes</taxon>
        <taxon>Agaricomycetidae</taxon>
        <taxon>Boletales</taxon>
        <taxon>Boletales incertae sedis</taxon>
        <taxon>Leucogyrophana</taxon>
    </lineage>
</organism>
<dbReference type="OrthoDB" id="2641543at2759"/>
<name>A0A0C9WGA0_9AGAM</name>
<accession>A0A0C9WGA0</accession>
<evidence type="ECO:0000313" key="2">
    <source>
        <dbReference type="EMBL" id="KIJ65062.1"/>
    </source>
</evidence>
<dbReference type="EMBL" id="KN839844">
    <property type="protein sequence ID" value="KIJ65062.1"/>
    <property type="molecule type" value="Genomic_DNA"/>
</dbReference>
<evidence type="ECO:0000313" key="3">
    <source>
        <dbReference type="Proteomes" id="UP000053820"/>
    </source>
</evidence>
<dbReference type="Proteomes" id="UP000053820">
    <property type="component" value="Unassembled WGS sequence"/>
</dbReference>
<reference evidence="2 3" key="1">
    <citation type="submission" date="2014-04" db="EMBL/GenBank/DDBJ databases">
        <title>Evolutionary Origins and Diversification of the Mycorrhizal Mutualists.</title>
        <authorList>
            <consortium name="DOE Joint Genome Institute"/>
            <consortium name="Mycorrhizal Genomics Consortium"/>
            <person name="Kohler A."/>
            <person name="Kuo A."/>
            <person name="Nagy L.G."/>
            <person name="Floudas D."/>
            <person name="Copeland A."/>
            <person name="Barry K.W."/>
            <person name="Cichocki N."/>
            <person name="Veneault-Fourrey C."/>
            <person name="LaButti K."/>
            <person name="Lindquist E.A."/>
            <person name="Lipzen A."/>
            <person name="Lundell T."/>
            <person name="Morin E."/>
            <person name="Murat C."/>
            <person name="Riley R."/>
            <person name="Ohm R."/>
            <person name="Sun H."/>
            <person name="Tunlid A."/>
            <person name="Henrissat B."/>
            <person name="Grigoriev I.V."/>
            <person name="Hibbett D.S."/>
            <person name="Martin F."/>
        </authorList>
    </citation>
    <scope>NUCLEOTIDE SEQUENCE [LARGE SCALE GENOMIC DNA]</scope>
    <source>
        <strain evidence="2 3">MD-312</strain>
    </source>
</reference>
<dbReference type="HOGENOM" id="CLU_196950_1_0_1"/>